<organism evidence="2 3">
    <name type="scientific">Paenibacillus amylolyticus</name>
    <dbReference type="NCBI Taxonomy" id="1451"/>
    <lineage>
        <taxon>Bacteria</taxon>
        <taxon>Bacillati</taxon>
        <taxon>Bacillota</taxon>
        <taxon>Bacilli</taxon>
        <taxon>Bacillales</taxon>
        <taxon>Paenibacillaceae</taxon>
        <taxon>Paenibacillus</taxon>
    </lineage>
</organism>
<protein>
    <submittedName>
        <fullName evidence="2">SunS family peptide S-glycosyltransferase</fullName>
    </submittedName>
</protein>
<dbReference type="AlphaFoldDB" id="A0A5M9WY89"/>
<evidence type="ECO:0000313" key="2">
    <source>
        <dbReference type="EMBL" id="KAA8786657.1"/>
    </source>
</evidence>
<feature type="domain" description="Glycosyltransferase 2-like" evidence="1">
    <location>
        <begin position="61"/>
        <end position="197"/>
    </location>
</feature>
<dbReference type="Proteomes" id="UP000323664">
    <property type="component" value="Unassembled WGS sequence"/>
</dbReference>
<name>A0A5M9WY89_PAEAM</name>
<accession>A0A5M9WY89</accession>
<dbReference type="Pfam" id="PF00535">
    <property type="entry name" value="Glycos_transf_2"/>
    <property type="match status" value="1"/>
</dbReference>
<evidence type="ECO:0000313" key="3">
    <source>
        <dbReference type="Proteomes" id="UP000323664"/>
    </source>
</evidence>
<dbReference type="OrthoDB" id="9815923at2"/>
<dbReference type="PANTHER" id="PTHR43630:SF2">
    <property type="entry name" value="GLYCOSYLTRANSFERASE"/>
    <property type="match status" value="1"/>
</dbReference>
<dbReference type="InterPro" id="IPR029044">
    <property type="entry name" value="Nucleotide-diphossugar_trans"/>
</dbReference>
<dbReference type="NCBIfam" id="TIGR04195">
    <property type="entry name" value="S_glycosyl_SunS"/>
    <property type="match status" value="1"/>
</dbReference>
<dbReference type="PANTHER" id="PTHR43630">
    <property type="entry name" value="POLY-BETA-1,6-N-ACETYL-D-GLUCOSAMINE SYNTHASE"/>
    <property type="match status" value="1"/>
</dbReference>
<dbReference type="Gene3D" id="3.90.550.10">
    <property type="entry name" value="Spore Coat Polysaccharide Biosynthesis Protein SpsA, Chain A"/>
    <property type="match status" value="1"/>
</dbReference>
<dbReference type="SUPFAM" id="SSF53448">
    <property type="entry name" value="Nucleotide-diphospho-sugar transferases"/>
    <property type="match status" value="1"/>
</dbReference>
<proteinExistence type="predicted"/>
<sequence>MYLNELKSSLNFSVLESKLSEDLKLVSGIPEEFNIDLNGQQLKDWVDSYNSYSCPTIACGILTYNEENRIKRCLQSVMNEFDEIIVLDSLSSDQTVELIKENYPKVKVITEKWRDDFSFHRNLLRSSTNSEWIYYIDSDNTYDPTNEGKIHRIVRLLSYIGFNGVVSPVIKEHDGHVYTDNRKLFPINSGIRYFGRVHEEPLLENGQSPIHATMDILVHHDGYDPLKVNMNDKTNRNLRLTQMMLEDEPGHPKWLYFLAKEVYHTQNNLNIEEVKSILIEAIRRYESSEYKRYLPEAILFLCDLSIRTNSYSQLSKYVDLLEQISPNCVDVDYYRAVLVLQDITVRTAKLANYVKESLQDNTKYSYINSTKDHIRLMLTNIMWLMNNWDEANKINHEIRSEDKKIIFSNMLNEINDWLSTLKEEER</sequence>
<evidence type="ECO:0000259" key="1">
    <source>
        <dbReference type="Pfam" id="PF00535"/>
    </source>
</evidence>
<dbReference type="GO" id="GO:0016740">
    <property type="term" value="F:transferase activity"/>
    <property type="evidence" value="ECO:0007669"/>
    <property type="project" value="UniProtKB-KW"/>
</dbReference>
<reference evidence="2 3" key="1">
    <citation type="journal article" date="2019" name="J. Ind. Microbiol. Biotechnol.">
        <title>Paenibacillus amylolyticus 27C64 has a diverse set of carbohydrate-active enzymes and complete pectin deconstruction system.</title>
        <authorList>
            <person name="Keggi C."/>
            <person name="Doran-Peterson J."/>
        </authorList>
    </citation>
    <scope>NUCLEOTIDE SEQUENCE [LARGE SCALE GENOMIC DNA]</scope>
    <source>
        <strain evidence="2 3">27C64</strain>
    </source>
</reference>
<gene>
    <name evidence="2" type="primary">sunS</name>
    <name evidence="2" type="ORF">EC604_22770</name>
</gene>
<comment type="caution">
    <text evidence="2">The sequence shown here is derived from an EMBL/GenBank/DDBJ whole genome shotgun (WGS) entry which is preliminary data.</text>
</comment>
<dbReference type="RefSeq" id="WP_123066349.1">
    <property type="nucleotide sequence ID" value="NZ_RIAS01000015.1"/>
</dbReference>
<dbReference type="InterPro" id="IPR026499">
    <property type="entry name" value="S_glycosyl_SunS"/>
</dbReference>
<dbReference type="InterPro" id="IPR001173">
    <property type="entry name" value="Glyco_trans_2-like"/>
</dbReference>
<dbReference type="EMBL" id="RIAS01000015">
    <property type="protein sequence ID" value="KAA8786657.1"/>
    <property type="molecule type" value="Genomic_DNA"/>
</dbReference>
<keyword evidence="2" id="KW-0808">Transferase</keyword>